<keyword evidence="1 4" id="KW-0489">Methyltransferase</keyword>
<name>A0ABX5MVH0_9BURK</name>
<dbReference type="SUPFAM" id="SSF53335">
    <property type="entry name" value="S-adenosyl-L-methionine-dependent methyltransferases"/>
    <property type="match status" value="1"/>
</dbReference>
<keyword evidence="5" id="KW-1185">Reference proteome</keyword>
<dbReference type="Proteomes" id="UP000247515">
    <property type="component" value="Unassembled WGS sequence"/>
</dbReference>
<dbReference type="GO" id="GO:0032259">
    <property type="term" value="P:methylation"/>
    <property type="evidence" value="ECO:0007669"/>
    <property type="project" value="UniProtKB-KW"/>
</dbReference>
<dbReference type="InterPro" id="IPR041698">
    <property type="entry name" value="Methyltransf_25"/>
</dbReference>
<comment type="caution">
    <text evidence="4">The sequence shown here is derived from an EMBL/GenBank/DDBJ whole genome shotgun (WGS) entry which is preliminary data.</text>
</comment>
<dbReference type="Gene3D" id="3.40.50.150">
    <property type="entry name" value="Vaccinia Virus protein VP39"/>
    <property type="match status" value="1"/>
</dbReference>
<dbReference type="EMBL" id="QJJV01000002">
    <property type="protein sequence ID" value="PXX19728.1"/>
    <property type="molecule type" value="Genomic_DNA"/>
</dbReference>
<protein>
    <submittedName>
        <fullName evidence="4">Methyltransferase family protein</fullName>
    </submittedName>
</protein>
<reference evidence="4 5" key="1">
    <citation type="submission" date="2018-05" db="EMBL/GenBank/DDBJ databases">
        <title>Genomic Encyclopedia of Type Strains, Phase IV (KMG-V): Genome sequencing to study the core and pangenomes of soil and plant-associated prokaryotes.</title>
        <authorList>
            <person name="Whitman W."/>
        </authorList>
    </citation>
    <scope>NUCLEOTIDE SEQUENCE [LARGE SCALE GENOMIC DNA]</scope>
    <source>
        <strain evidence="4 5">SIr-6563</strain>
    </source>
</reference>
<dbReference type="GO" id="GO:0008168">
    <property type="term" value="F:methyltransferase activity"/>
    <property type="evidence" value="ECO:0007669"/>
    <property type="project" value="UniProtKB-KW"/>
</dbReference>
<accession>A0ABX5MVH0</accession>
<organism evidence="4 5">
    <name type="scientific">Paraburkholderia tropica</name>
    <dbReference type="NCBI Taxonomy" id="92647"/>
    <lineage>
        <taxon>Bacteria</taxon>
        <taxon>Pseudomonadati</taxon>
        <taxon>Pseudomonadota</taxon>
        <taxon>Betaproteobacteria</taxon>
        <taxon>Burkholderiales</taxon>
        <taxon>Burkholderiaceae</taxon>
        <taxon>Paraburkholderia</taxon>
    </lineage>
</organism>
<evidence type="ECO:0000313" key="5">
    <source>
        <dbReference type="Proteomes" id="UP000247515"/>
    </source>
</evidence>
<evidence type="ECO:0000256" key="1">
    <source>
        <dbReference type="ARBA" id="ARBA00022603"/>
    </source>
</evidence>
<dbReference type="InterPro" id="IPR051052">
    <property type="entry name" value="Diverse_substrate_MTase"/>
</dbReference>
<proteinExistence type="predicted"/>
<evidence type="ECO:0000313" key="4">
    <source>
        <dbReference type="EMBL" id="PXX19728.1"/>
    </source>
</evidence>
<evidence type="ECO:0000256" key="2">
    <source>
        <dbReference type="ARBA" id="ARBA00022679"/>
    </source>
</evidence>
<evidence type="ECO:0000259" key="3">
    <source>
        <dbReference type="Pfam" id="PF13649"/>
    </source>
</evidence>
<sequence length="267" mass="29540">MNQITPFVPDRFRNAAPHYLIGRPAYSPALIRRVAQRAGLDGSQRLLDLGCGPGQLSLAFASWVASAVAIDPEPAMLEVAAQLGAGIAPNIDYRQGSSYDLSPDLGRFHLAVIGRAFHWMDRVDTLARLDALLDTRGAVALFNTTHLDDPQRPWAAQYRDLLDRYANTDAAREMRRSADYESHTDVLARSAFNAIERISVIEYRRVSAEQLKARPLSMSSLSRERLGDQLDVLLADIDTLVATQGSDGWLTERIESSVTFATRTELS</sequence>
<dbReference type="CDD" id="cd02440">
    <property type="entry name" value="AdoMet_MTases"/>
    <property type="match status" value="1"/>
</dbReference>
<keyword evidence="2" id="KW-0808">Transferase</keyword>
<gene>
    <name evidence="4" type="ORF">C7400_102153</name>
</gene>
<feature type="domain" description="Methyltransferase" evidence="3">
    <location>
        <begin position="47"/>
        <end position="134"/>
    </location>
</feature>
<dbReference type="InterPro" id="IPR029063">
    <property type="entry name" value="SAM-dependent_MTases_sf"/>
</dbReference>
<dbReference type="PANTHER" id="PTHR44942:SF4">
    <property type="entry name" value="METHYLTRANSFERASE TYPE 11 DOMAIN-CONTAINING PROTEIN"/>
    <property type="match status" value="1"/>
</dbReference>
<dbReference type="PANTHER" id="PTHR44942">
    <property type="entry name" value="METHYLTRANSF_11 DOMAIN-CONTAINING PROTEIN"/>
    <property type="match status" value="1"/>
</dbReference>
<dbReference type="RefSeq" id="WP_110325787.1">
    <property type="nucleotide sequence ID" value="NZ_JAGIXD010000014.1"/>
</dbReference>
<dbReference type="Pfam" id="PF13649">
    <property type="entry name" value="Methyltransf_25"/>
    <property type="match status" value="1"/>
</dbReference>